<dbReference type="InterPro" id="IPR015943">
    <property type="entry name" value="WD40/YVTN_repeat-like_dom_sf"/>
</dbReference>
<feature type="repeat" description="WD" evidence="3">
    <location>
        <begin position="12"/>
        <end position="44"/>
    </location>
</feature>
<gene>
    <name evidence="4" type="ORF">QBC41DRAFT_352407</name>
</gene>
<keyword evidence="5" id="KW-1185">Reference proteome</keyword>
<organism evidence="4 5">
    <name type="scientific">Cercophora samala</name>
    <dbReference type="NCBI Taxonomy" id="330535"/>
    <lineage>
        <taxon>Eukaryota</taxon>
        <taxon>Fungi</taxon>
        <taxon>Dikarya</taxon>
        <taxon>Ascomycota</taxon>
        <taxon>Pezizomycotina</taxon>
        <taxon>Sordariomycetes</taxon>
        <taxon>Sordariomycetidae</taxon>
        <taxon>Sordariales</taxon>
        <taxon>Lasiosphaeriaceae</taxon>
        <taxon>Cercophora</taxon>
    </lineage>
</organism>
<keyword evidence="2" id="KW-0677">Repeat</keyword>
<evidence type="ECO:0000256" key="2">
    <source>
        <dbReference type="ARBA" id="ARBA00022737"/>
    </source>
</evidence>
<dbReference type="AlphaFoldDB" id="A0AA39ZMI3"/>
<evidence type="ECO:0000313" key="4">
    <source>
        <dbReference type="EMBL" id="KAK0673902.1"/>
    </source>
</evidence>
<dbReference type="PROSITE" id="PS50294">
    <property type="entry name" value="WD_REPEATS_REGION"/>
    <property type="match status" value="1"/>
</dbReference>
<dbReference type="InterPro" id="IPR020472">
    <property type="entry name" value="WD40_PAC1"/>
</dbReference>
<name>A0AA39ZMI3_9PEZI</name>
<feature type="repeat" description="WD" evidence="3">
    <location>
        <begin position="294"/>
        <end position="316"/>
    </location>
</feature>
<dbReference type="SUPFAM" id="SSF50978">
    <property type="entry name" value="WD40 repeat-like"/>
    <property type="match status" value="1"/>
</dbReference>
<proteinExistence type="predicted"/>
<evidence type="ECO:0000256" key="1">
    <source>
        <dbReference type="ARBA" id="ARBA00022574"/>
    </source>
</evidence>
<accession>A0AA39ZMI3</accession>
<evidence type="ECO:0000313" key="5">
    <source>
        <dbReference type="Proteomes" id="UP001174997"/>
    </source>
</evidence>
<keyword evidence="1 3" id="KW-0853">WD repeat</keyword>
<reference evidence="4" key="1">
    <citation type="submission" date="2023-06" db="EMBL/GenBank/DDBJ databases">
        <title>Genome-scale phylogeny and comparative genomics of the fungal order Sordariales.</title>
        <authorList>
            <consortium name="Lawrence Berkeley National Laboratory"/>
            <person name="Hensen N."/>
            <person name="Bonometti L."/>
            <person name="Westerberg I."/>
            <person name="Brannstrom I.O."/>
            <person name="Guillou S."/>
            <person name="Cros-Aarteil S."/>
            <person name="Calhoun S."/>
            <person name="Haridas S."/>
            <person name="Kuo A."/>
            <person name="Mondo S."/>
            <person name="Pangilinan J."/>
            <person name="Riley R."/>
            <person name="Labutti K."/>
            <person name="Andreopoulos B."/>
            <person name="Lipzen A."/>
            <person name="Chen C."/>
            <person name="Yanf M."/>
            <person name="Daum C."/>
            <person name="Ng V."/>
            <person name="Clum A."/>
            <person name="Steindorff A."/>
            <person name="Ohm R."/>
            <person name="Martin F."/>
            <person name="Silar P."/>
            <person name="Natvig D."/>
            <person name="Lalanne C."/>
            <person name="Gautier V."/>
            <person name="Ament-Velasquez S.L."/>
            <person name="Kruys A."/>
            <person name="Hutchinson M.I."/>
            <person name="Powell A.J."/>
            <person name="Barry K."/>
            <person name="Miller A.N."/>
            <person name="Grigoriev I.V."/>
            <person name="Debuchy R."/>
            <person name="Gladieux P."/>
            <person name="Thoren M.H."/>
            <person name="Johannesson H."/>
        </authorList>
    </citation>
    <scope>NUCLEOTIDE SEQUENCE</scope>
    <source>
        <strain evidence="4">CBS 307.81</strain>
    </source>
</reference>
<dbReference type="SMART" id="SM00320">
    <property type="entry name" value="WD40"/>
    <property type="match status" value="4"/>
</dbReference>
<sequence length="370" mass="40018">MQGTLDQDIAFPPGPTDTVNALRWSPKANHVAAASWDGKVYIYDATNVAAGTSTIQAVTAMDNSLHHFLDCDFNQVSFDENKTRVNIYQLEGNMIAGASTDHKIHIMDLNSPGQTMKLAGHESTVRTVRWLDIPCAPNPTSLLISGSWDRTLRFWDPKRQPNPIAAVTLSERVWTMDGSGTALIAGTADNKVHIFNLGKITENGTIRATRIIDSPLGDPQIKCLAVLHGGERWAVGSIGGRVTFQQTALDLMGHFSFSCHRKTTGNTTEVYSVNAIAFARPLPPSEGGVGRTVMATAGQDGHVNLWDLNNKHKLIEYPSVGGSITACGFNWDATMFAYAVGYDWGKGFAGNTADHPLGLALRKVDKSLLG</sequence>
<evidence type="ECO:0000256" key="3">
    <source>
        <dbReference type="PROSITE-ProRule" id="PRU00221"/>
    </source>
</evidence>
<dbReference type="PROSITE" id="PS50082">
    <property type="entry name" value="WD_REPEATS_2"/>
    <property type="match status" value="3"/>
</dbReference>
<dbReference type="PANTHER" id="PTHR10971">
    <property type="entry name" value="MRNA EXPORT FACTOR AND BUB3"/>
    <property type="match status" value="1"/>
</dbReference>
<dbReference type="EMBL" id="JAULSY010000004">
    <property type="protein sequence ID" value="KAK0673902.1"/>
    <property type="molecule type" value="Genomic_DNA"/>
</dbReference>
<dbReference type="Gene3D" id="2.130.10.10">
    <property type="entry name" value="YVTN repeat-like/Quinoprotein amine dehydrogenase"/>
    <property type="match status" value="1"/>
</dbReference>
<dbReference type="Pfam" id="PF00400">
    <property type="entry name" value="WD40"/>
    <property type="match status" value="2"/>
</dbReference>
<dbReference type="InterPro" id="IPR036322">
    <property type="entry name" value="WD40_repeat_dom_sf"/>
</dbReference>
<protein>
    <submittedName>
        <fullName evidence="4">WD40-repeat-containing domain protein</fullName>
    </submittedName>
</protein>
<comment type="caution">
    <text evidence="4">The sequence shown here is derived from an EMBL/GenBank/DDBJ whole genome shotgun (WGS) entry which is preliminary data.</text>
</comment>
<dbReference type="PRINTS" id="PR00320">
    <property type="entry name" value="GPROTEINBRPT"/>
</dbReference>
<feature type="repeat" description="WD" evidence="3">
    <location>
        <begin position="118"/>
        <end position="156"/>
    </location>
</feature>
<dbReference type="Proteomes" id="UP001174997">
    <property type="component" value="Unassembled WGS sequence"/>
</dbReference>
<dbReference type="InterPro" id="IPR001680">
    <property type="entry name" value="WD40_rpt"/>
</dbReference>